<protein>
    <submittedName>
        <fullName evidence="3">Uncharacterized protein</fullName>
    </submittedName>
</protein>
<accession>A0A6A4CTW1</accession>
<evidence type="ECO:0000256" key="2">
    <source>
        <dbReference type="SAM" id="SignalP"/>
    </source>
</evidence>
<feature type="signal peptide" evidence="2">
    <location>
        <begin position="1"/>
        <end position="19"/>
    </location>
</feature>
<dbReference type="EMBL" id="QXFT01002860">
    <property type="protein sequence ID" value="KAE9292213.1"/>
    <property type="molecule type" value="Genomic_DNA"/>
</dbReference>
<keyword evidence="4" id="KW-1185">Reference proteome</keyword>
<gene>
    <name evidence="3" type="ORF">PR003_g24813</name>
</gene>
<evidence type="ECO:0000256" key="1">
    <source>
        <dbReference type="SAM" id="MobiDB-lite"/>
    </source>
</evidence>
<evidence type="ECO:0000313" key="3">
    <source>
        <dbReference type="EMBL" id="KAE9292213.1"/>
    </source>
</evidence>
<dbReference type="AlphaFoldDB" id="A0A6A4CTW1"/>
<reference evidence="3 4" key="1">
    <citation type="submission" date="2018-08" db="EMBL/GenBank/DDBJ databases">
        <title>Genomic investigation of the strawberry pathogen Phytophthora fragariae indicates pathogenicity is determined by transcriptional variation in three key races.</title>
        <authorList>
            <person name="Adams T.M."/>
            <person name="Armitage A.D."/>
            <person name="Sobczyk M.K."/>
            <person name="Bates H.J."/>
            <person name="Dunwell J.M."/>
            <person name="Nellist C.F."/>
            <person name="Harrison R.J."/>
        </authorList>
    </citation>
    <scope>NUCLEOTIDE SEQUENCE [LARGE SCALE GENOMIC DNA]</scope>
    <source>
        <strain evidence="3 4">SCRP333</strain>
    </source>
</reference>
<keyword evidence="2" id="KW-0732">Signal</keyword>
<evidence type="ECO:0000313" key="4">
    <source>
        <dbReference type="Proteomes" id="UP000434957"/>
    </source>
</evidence>
<feature type="compositionally biased region" description="Acidic residues" evidence="1">
    <location>
        <begin position="54"/>
        <end position="63"/>
    </location>
</feature>
<proteinExistence type="predicted"/>
<name>A0A6A4CTW1_9STRA</name>
<dbReference type="Proteomes" id="UP000434957">
    <property type="component" value="Unassembled WGS sequence"/>
</dbReference>
<comment type="caution">
    <text evidence="3">The sequence shown here is derived from an EMBL/GenBank/DDBJ whole genome shotgun (WGS) entry which is preliminary data.</text>
</comment>
<sequence length="837" mass="92934">MAKWSKLLALLPLLTLTNLDNWAKASTSVVLSPTEIPIHSNSRVDSKGSALSSLEDDDSDSDSSDLGVQVRHSTSAGSESRVHTVDEVQSTHRNWVGPTIGAPDGGDSACYRKAHIMKACPVGFNYKWKTCWAQCPLSYPVQCGMECIRQNDDCGIEYYSKTVNVVQTAISLATMGLYGELSAMTKTVVNGALCIQSMIGNIKMFVKYISMVKVYDPQTPFDKIMGVLYSTSYATIDFPVTIAMCLGLPYPDVLNPASWMLDTVQLLLGEILDHGDNIIRGWDRFQAFLHRVNFTQPLAELNETDISSLKSGLASNSTCGFELKRITDRTWVTVARMKKENPGITQAELRVAMYESDLLTHDIPIVTNNCMEQMIAESSEATAYQTRDTLRKTLGVIVDDLIEKGKSDNGTSLTAKEYIRVVTDKVAMTTFVLSIIDPTRIVGIVTEYVQPICGPTQFIGEIDDGLDPYPLGLNAFGKAFKDSSLSWTNGEIFHEWHTQRGPEMRERLDTVHRLIGLPVLPSAGYEPDSVAAEAEYEEQALLEEMGVDFYASGSQDSAPPDQLPAKMQRAHADPHVDVRRSVYERLLRVPDPKLMDAIDSRLVLRLHRANDSAFSRWAASDGQHFGLPTPEEGQPPLLASLDWLSSSPAAIKHALAYLPYPELAIQRCSNTQLSRWGEREAFIEQLHTLDRIRLDEESDDAARLYCEAWIAQCDSVPPQDAVEIARDRQRWNELGKLVDASLLRLRPLEIPLEHWFILHVLPYVVRDWGDSAMGRAPSSSRAIWYMEHSQVQELCTSVADSSDWSQALRLPLGLTRAELTPNASKDNAGGAGNACEK</sequence>
<organism evidence="3 4">
    <name type="scientific">Phytophthora rubi</name>
    <dbReference type="NCBI Taxonomy" id="129364"/>
    <lineage>
        <taxon>Eukaryota</taxon>
        <taxon>Sar</taxon>
        <taxon>Stramenopiles</taxon>
        <taxon>Oomycota</taxon>
        <taxon>Peronosporomycetes</taxon>
        <taxon>Peronosporales</taxon>
        <taxon>Peronosporaceae</taxon>
        <taxon>Phytophthora</taxon>
    </lineage>
</organism>
<feature type="region of interest" description="Disordered" evidence="1">
    <location>
        <begin position="41"/>
        <end position="88"/>
    </location>
</feature>
<feature type="chain" id="PRO_5025612267" evidence="2">
    <location>
        <begin position="20"/>
        <end position="837"/>
    </location>
</feature>